<name>A0A445LZG1_GLYSO</name>
<gene>
    <name evidence="2" type="ORF">D0Y65_000607</name>
</gene>
<feature type="domain" description="F-box protein Hrt3/FBXO9 C-terminal" evidence="1">
    <location>
        <begin position="30"/>
        <end position="56"/>
    </location>
</feature>
<protein>
    <submittedName>
        <fullName evidence="2">F-box protein 7</fullName>
    </submittedName>
</protein>
<accession>A0A445LZG1</accession>
<proteinExistence type="predicted"/>
<comment type="caution">
    <text evidence="2">The sequence shown here is derived from an EMBL/GenBank/DDBJ whole genome shotgun (WGS) entry which is preliminary data.</text>
</comment>
<dbReference type="Pfam" id="PF19270">
    <property type="entry name" value="FBO_C"/>
    <property type="match status" value="1"/>
</dbReference>
<sequence>MSVSYILDITGVHVSVSAVCVGLSGIVENYKILQSKYDGSWRKMWLSRPRLRTDGLIHENDCMVYSASSNGTISCTDLETVISSSPVIRNPDGWQGSANKWSANSVRTAVGEQFDAITAAREGLPVLFRRDADDEFEVVVVSVDWDGESELMVVSVWVD</sequence>
<keyword evidence="3" id="KW-1185">Reference proteome</keyword>
<evidence type="ECO:0000313" key="2">
    <source>
        <dbReference type="EMBL" id="RZC28707.1"/>
    </source>
</evidence>
<organism evidence="2 3">
    <name type="scientific">Glycine soja</name>
    <name type="common">Wild soybean</name>
    <dbReference type="NCBI Taxonomy" id="3848"/>
    <lineage>
        <taxon>Eukaryota</taxon>
        <taxon>Viridiplantae</taxon>
        <taxon>Streptophyta</taxon>
        <taxon>Embryophyta</taxon>
        <taxon>Tracheophyta</taxon>
        <taxon>Spermatophyta</taxon>
        <taxon>Magnoliopsida</taxon>
        <taxon>eudicotyledons</taxon>
        <taxon>Gunneridae</taxon>
        <taxon>Pentapetalae</taxon>
        <taxon>rosids</taxon>
        <taxon>fabids</taxon>
        <taxon>Fabales</taxon>
        <taxon>Fabaceae</taxon>
        <taxon>Papilionoideae</taxon>
        <taxon>50 kb inversion clade</taxon>
        <taxon>NPAAA clade</taxon>
        <taxon>indigoferoid/millettioid clade</taxon>
        <taxon>Phaseoleae</taxon>
        <taxon>Glycine</taxon>
        <taxon>Glycine subgen. Soja</taxon>
    </lineage>
</organism>
<evidence type="ECO:0000259" key="1">
    <source>
        <dbReference type="Pfam" id="PF19270"/>
    </source>
</evidence>
<dbReference type="InterPro" id="IPR045464">
    <property type="entry name" value="Hrt3/FBXO9_C"/>
</dbReference>
<dbReference type="Proteomes" id="UP000289340">
    <property type="component" value="Chromosome 1"/>
</dbReference>
<dbReference type="AlphaFoldDB" id="A0A445LZG1"/>
<dbReference type="EMBL" id="QZWG01000001">
    <property type="protein sequence ID" value="RZC28707.1"/>
    <property type="molecule type" value="Genomic_DNA"/>
</dbReference>
<evidence type="ECO:0000313" key="3">
    <source>
        <dbReference type="Proteomes" id="UP000289340"/>
    </source>
</evidence>
<reference evidence="2 3" key="1">
    <citation type="submission" date="2018-09" db="EMBL/GenBank/DDBJ databases">
        <title>A high-quality reference genome of wild soybean provides a powerful tool to mine soybean genomes.</title>
        <authorList>
            <person name="Xie M."/>
            <person name="Chung C.Y.L."/>
            <person name="Li M.-W."/>
            <person name="Wong F.-L."/>
            <person name="Chan T.-F."/>
            <person name="Lam H.-M."/>
        </authorList>
    </citation>
    <scope>NUCLEOTIDE SEQUENCE [LARGE SCALE GENOMIC DNA]</scope>
    <source>
        <strain evidence="3">cv. W05</strain>
        <tissue evidence="2">Hypocotyl of etiolated seedlings</tissue>
    </source>
</reference>